<dbReference type="NCBIfam" id="TIGR01557">
    <property type="entry name" value="myb_SHAQKYF"/>
    <property type="match status" value="1"/>
</dbReference>
<feature type="coiled-coil region" evidence="5">
    <location>
        <begin position="247"/>
        <end position="274"/>
    </location>
</feature>
<evidence type="ECO:0000256" key="5">
    <source>
        <dbReference type="SAM" id="Coils"/>
    </source>
</evidence>
<dbReference type="GO" id="GO:0005634">
    <property type="term" value="C:nucleus"/>
    <property type="evidence" value="ECO:0007669"/>
    <property type="project" value="UniProtKB-SubCell"/>
</dbReference>
<evidence type="ECO:0000313" key="7">
    <source>
        <dbReference type="Proteomes" id="UP000087171"/>
    </source>
</evidence>
<dbReference type="PANTHER" id="PTHR31499:SF48">
    <property type="entry name" value="MYB-LIKE TRANSCRIPTION FACTOR FAMILY PROTEIN"/>
    <property type="match status" value="1"/>
</dbReference>
<dbReference type="GO" id="GO:0003700">
    <property type="term" value="F:DNA-binding transcription factor activity"/>
    <property type="evidence" value="ECO:0007669"/>
    <property type="project" value="InterPro"/>
</dbReference>
<dbReference type="GeneID" id="101492316"/>
<accession>A0A1S3E3T6</accession>
<dbReference type="KEGG" id="cam:101492316"/>
<dbReference type="SUPFAM" id="SSF46689">
    <property type="entry name" value="Homeodomain-like"/>
    <property type="match status" value="1"/>
</dbReference>
<dbReference type="GO" id="GO:0003677">
    <property type="term" value="F:DNA binding"/>
    <property type="evidence" value="ECO:0007669"/>
    <property type="project" value="InterPro"/>
</dbReference>
<comment type="subcellular location">
    <subcellularLocation>
        <location evidence="1">Nucleus</location>
    </subcellularLocation>
</comment>
<keyword evidence="2" id="KW-0805">Transcription regulation</keyword>
<organism evidence="7 8">
    <name type="scientific">Cicer arietinum</name>
    <name type="common">Chickpea</name>
    <name type="synonym">Garbanzo</name>
    <dbReference type="NCBI Taxonomy" id="3827"/>
    <lineage>
        <taxon>Eukaryota</taxon>
        <taxon>Viridiplantae</taxon>
        <taxon>Streptophyta</taxon>
        <taxon>Embryophyta</taxon>
        <taxon>Tracheophyta</taxon>
        <taxon>Spermatophyta</taxon>
        <taxon>Magnoliopsida</taxon>
        <taxon>eudicotyledons</taxon>
        <taxon>Gunneridae</taxon>
        <taxon>Pentapetalae</taxon>
        <taxon>rosids</taxon>
        <taxon>fabids</taxon>
        <taxon>Fabales</taxon>
        <taxon>Fabaceae</taxon>
        <taxon>Papilionoideae</taxon>
        <taxon>50 kb inversion clade</taxon>
        <taxon>NPAAA clade</taxon>
        <taxon>Hologalegina</taxon>
        <taxon>IRL clade</taxon>
        <taxon>Cicereae</taxon>
        <taxon>Cicer</taxon>
    </lineage>
</organism>
<feature type="domain" description="HTH myb-type" evidence="6">
    <location>
        <begin position="169"/>
        <end position="229"/>
    </location>
</feature>
<reference evidence="7" key="1">
    <citation type="journal article" date="2013" name="Nat. Biotechnol.">
        <title>Draft genome sequence of chickpea (Cicer arietinum) provides a resource for trait improvement.</title>
        <authorList>
            <person name="Varshney R.K."/>
            <person name="Song C."/>
            <person name="Saxena R.K."/>
            <person name="Azam S."/>
            <person name="Yu S."/>
            <person name="Sharpe A.G."/>
            <person name="Cannon S."/>
            <person name="Baek J."/>
            <person name="Rosen B.D."/>
            <person name="Tar'an B."/>
            <person name="Millan T."/>
            <person name="Zhang X."/>
            <person name="Ramsay L.D."/>
            <person name="Iwata A."/>
            <person name="Wang Y."/>
            <person name="Nelson W."/>
            <person name="Farmer A.D."/>
            <person name="Gaur P.M."/>
            <person name="Soderlund C."/>
            <person name="Penmetsa R.V."/>
            <person name="Xu C."/>
            <person name="Bharti A.K."/>
            <person name="He W."/>
            <person name="Winter P."/>
            <person name="Zhao S."/>
            <person name="Hane J.K."/>
            <person name="Carrasquilla-Garcia N."/>
            <person name="Condie J.A."/>
            <person name="Upadhyaya H.D."/>
            <person name="Luo M.C."/>
            <person name="Thudi M."/>
            <person name="Gowda C.L."/>
            <person name="Singh N.P."/>
            <person name="Lichtenzveig J."/>
            <person name="Gali K.K."/>
            <person name="Rubio J."/>
            <person name="Nadarajan N."/>
            <person name="Dolezel J."/>
            <person name="Bansal K.C."/>
            <person name="Xu X."/>
            <person name="Edwards D."/>
            <person name="Zhang G."/>
            <person name="Kahl G."/>
            <person name="Gil J."/>
            <person name="Singh K.B."/>
            <person name="Datta S.K."/>
            <person name="Jackson S.A."/>
            <person name="Wang J."/>
            <person name="Cook D.R."/>
        </authorList>
    </citation>
    <scope>NUCLEOTIDE SEQUENCE [LARGE SCALE GENOMIC DNA]</scope>
    <source>
        <strain evidence="7">cv. CDC Frontier</strain>
    </source>
</reference>
<dbReference type="OrthoDB" id="1421539at2759"/>
<dbReference type="InterPro" id="IPR046955">
    <property type="entry name" value="PHR1-like"/>
</dbReference>
<dbReference type="InterPro" id="IPR001005">
    <property type="entry name" value="SANT/Myb"/>
</dbReference>
<name>A0A1S3E3T6_CICAR</name>
<evidence type="ECO:0000256" key="3">
    <source>
        <dbReference type="ARBA" id="ARBA00023163"/>
    </source>
</evidence>
<evidence type="ECO:0000256" key="2">
    <source>
        <dbReference type="ARBA" id="ARBA00023015"/>
    </source>
</evidence>
<proteinExistence type="predicted"/>
<evidence type="ECO:0000256" key="1">
    <source>
        <dbReference type="ARBA" id="ARBA00004123"/>
    </source>
</evidence>
<evidence type="ECO:0000256" key="4">
    <source>
        <dbReference type="ARBA" id="ARBA00023242"/>
    </source>
</evidence>
<dbReference type="InterPro" id="IPR017930">
    <property type="entry name" value="Myb_dom"/>
</dbReference>
<dbReference type="PaxDb" id="3827-XP_004497905.1"/>
<sequence>MSINQLESQHQIFEPYNIVTPLEDIPTIIHESIANEAYMNFQSQQHHQHQIDIPLWTNEFSMTTTRDSPFLFCHDSKLVFESLMSNSEGDDSFSSSEKCSEFHYCSHNKQICEHLSQQHKKVLECDDPTDQKSHEVSFQKTQKESCTKQSSPCDLAFATPSNYDFEITEKGKRRLRWTKELHETFIMIVNRLGGPENAKPKAILEMMGLDVLTISHVKSHLQKYRSTFHTHKSLNGISEEGQKSNGINELQIKIQMQIEESRQLQLEVEKSNQRQLEMQQNLQLVIEHQKKQLKLMLDQKMQKTKLKKISNSE</sequence>
<dbReference type="InterPro" id="IPR006447">
    <property type="entry name" value="Myb_dom_plants"/>
</dbReference>
<dbReference type="SMR" id="A0A1S3E3T6"/>
<dbReference type="Proteomes" id="UP000087171">
    <property type="component" value="Chromosome Ca4"/>
</dbReference>
<dbReference type="STRING" id="3827.A0A1S3E3T6"/>
<dbReference type="RefSeq" id="XP_012570457.2">
    <property type="nucleotide sequence ID" value="XM_012715003.2"/>
</dbReference>
<dbReference type="InterPro" id="IPR009057">
    <property type="entry name" value="Homeodomain-like_sf"/>
</dbReference>
<evidence type="ECO:0000313" key="8">
    <source>
        <dbReference type="RefSeq" id="XP_012570457.2"/>
    </source>
</evidence>
<keyword evidence="3" id="KW-0804">Transcription</keyword>
<dbReference type="Gene3D" id="1.10.10.60">
    <property type="entry name" value="Homeodomain-like"/>
    <property type="match status" value="1"/>
</dbReference>
<evidence type="ECO:0000259" key="6">
    <source>
        <dbReference type="PROSITE" id="PS51294"/>
    </source>
</evidence>
<dbReference type="FunFam" id="1.10.10.60:FF:000007">
    <property type="entry name" value="Two-component response regulator"/>
    <property type="match status" value="1"/>
</dbReference>
<keyword evidence="5" id="KW-0175">Coiled coil</keyword>
<keyword evidence="4" id="KW-0539">Nucleus</keyword>
<dbReference type="Pfam" id="PF00249">
    <property type="entry name" value="Myb_DNA-binding"/>
    <property type="match status" value="1"/>
</dbReference>
<protein>
    <submittedName>
        <fullName evidence="8">Myb family transcription factor PHL5-like</fullName>
    </submittedName>
</protein>
<reference evidence="8" key="2">
    <citation type="submission" date="2025-08" db="UniProtKB">
        <authorList>
            <consortium name="RefSeq"/>
        </authorList>
    </citation>
    <scope>IDENTIFICATION</scope>
    <source>
        <tissue evidence="8">Etiolated seedlings</tissue>
    </source>
</reference>
<dbReference type="AlphaFoldDB" id="A0A1S3E3T6"/>
<gene>
    <name evidence="8" type="primary">LOC101492316</name>
</gene>
<dbReference type="PROSITE" id="PS51294">
    <property type="entry name" value="HTH_MYB"/>
    <property type="match status" value="1"/>
</dbReference>
<dbReference type="PANTHER" id="PTHR31499">
    <property type="entry name" value="MYB FAMILY TRANSCRIPTION FACTOR PHL11"/>
    <property type="match status" value="1"/>
</dbReference>
<keyword evidence="7" id="KW-1185">Reference proteome</keyword>